<dbReference type="Proteomes" id="UP000238479">
    <property type="component" value="Chromosome 7"/>
</dbReference>
<evidence type="ECO:0000256" key="2">
    <source>
        <dbReference type="ARBA" id="ARBA00004167"/>
    </source>
</evidence>
<dbReference type="PANTHER" id="PTHR24286">
    <property type="entry name" value="CYTOCHROME P450 26"/>
    <property type="match status" value="1"/>
</dbReference>
<evidence type="ECO:0000256" key="13">
    <source>
        <dbReference type="RuleBase" id="RU000461"/>
    </source>
</evidence>
<reference evidence="14 15" key="1">
    <citation type="journal article" date="2018" name="Nat. Genet.">
        <title>The Rosa genome provides new insights in the design of modern roses.</title>
        <authorList>
            <person name="Bendahmane M."/>
        </authorList>
    </citation>
    <scope>NUCLEOTIDE SEQUENCE [LARGE SCALE GENOMIC DNA]</scope>
    <source>
        <strain evidence="15">cv. Old Blush</strain>
    </source>
</reference>
<dbReference type="GO" id="GO:0020037">
    <property type="term" value="F:heme binding"/>
    <property type="evidence" value="ECO:0007669"/>
    <property type="project" value="InterPro"/>
</dbReference>
<organism evidence="14 15">
    <name type="scientific">Rosa chinensis</name>
    <name type="common">China rose</name>
    <dbReference type="NCBI Taxonomy" id="74649"/>
    <lineage>
        <taxon>Eukaryota</taxon>
        <taxon>Viridiplantae</taxon>
        <taxon>Streptophyta</taxon>
        <taxon>Embryophyta</taxon>
        <taxon>Tracheophyta</taxon>
        <taxon>Spermatophyta</taxon>
        <taxon>Magnoliopsida</taxon>
        <taxon>eudicotyledons</taxon>
        <taxon>Gunneridae</taxon>
        <taxon>Pentapetalae</taxon>
        <taxon>rosids</taxon>
        <taxon>fabids</taxon>
        <taxon>Rosales</taxon>
        <taxon>Rosaceae</taxon>
        <taxon>Rosoideae</taxon>
        <taxon>Rosoideae incertae sedis</taxon>
        <taxon>Rosa</taxon>
    </lineage>
</organism>
<evidence type="ECO:0000256" key="6">
    <source>
        <dbReference type="ARBA" id="ARBA00022723"/>
    </source>
</evidence>
<comment type="cofactor">
    <cofactor evidence="1 12">
        <name>heme</name>
        <dbReference type="ChEBI" id="CHEBI:30413"/>
    </cofactor>
</comment>
<comment type="caution">
    <text evidence="14">The sequence shown here is derived from an EMBL/GenBank/DDBJ whole genome shotgun (WGS) entry which is preliminary data.</text>
</comment>
<dbReference type="InterPro" id="IPR002401">
    <property type="entry name" value="Cyt_P450_E_grp-I"/>
</dbReference>
<dbReference type="Gene3D" id="1.10.630.10">
    <property type="entry name" value="Cytochrome P450"/>
    <property type="match status" value="1"/>
</dbReference>
<keyword evidence="10 13" id="KW-0503">Monooxygenase</keyword>
<dbReference type="GO" id="GO:0016705">
    <property type="term" value="F:oxidoreductase activity, acting on paired donors, with incorporation or reduction of molecular oxygen"/>
    <property type="evidence" value="ECO:0007669"/>
    <property type="project" value="InterPro"/>
</dbReference>
<dbReference type="PRINTS" id="PR00463">
    <property type="entry name" value="EP450I"/>
</dbReference>
<dbReference type="FunFam" id="1.10.630.10:FF:000020">
    <property type="entry name" value="Cytochrome P450 family protein"/>
    <property type="match status" value="1"/>
</dbReference>
<keyword evidence="7" id="KW-1133">Transmembrane helix</keyword>
<evidence type="ECO:0000256" key="11">
    <source>
        <dbReference type="ARBA" id="ARBA00023136"/>
    </source>
</evidence>
<keyword evidence="4 12" id="KW-0349">Heme</keyword>
<dbReference type="STRING" id="74649.A0A2P6P7C1"/>
<evidence type="ECO:0000256" key="12">
    <source>
        <dbReference type="PIRSR" id="PIRSR602401-1"/>
    </source>
</evidence>
<keyword evidence="11" id="KW-0472">Membrane</keyword>
<evidence type="ECO:0000313" key="14">
    <source>
        <dbReference type="EMBL" id="PRQ17814.1"/>
    </source>
</evidence>
<evidence type="ECO:0000256" key="1">
    <source>
        <dbReference type="ARBA" id="ARBA00001971"/>
    </source>
</evidence>
<evidence type="ECO:0000256" key="8">
    <source>
        <dbReference type="ARBA" id="ARBA00023002"/>
    </source>
</evidence>
<dbReference type="OrthoDB" id="1372046at2759"/>
<comment type="subcellular location">
    <subcellularLocation>
        <location evidence="2">Membrane</location>
        <topology evidence="2">Single-pass membrane protein</topology>
    </subcellularLocation>
</comment>
<keyword evidence="6 12" id="KW-0479">Metal-binding</keyword>
<name>A0A2P6P7C1_ROSCH</name>
<gene>
    <name evidence="14" type="ORF">RchiOBHm_Chr7g0199081</name>
</gene>
<dbReference type="InterPro" id="IPR036396">
    <property type="entry name" value="Cyt_P450_sf"/>
</dbReference>
<dbReference type="PANTHER" id="PTHR24286:SF11">
    <property type="entry name" value="CYTOCHROME P450, FAMILY 87, SUBFAMILY A, POLYPEPTIDE 2"/>
    <property type="match status" value="1"/>
</dbReference>
<proteinExistence type="inferred from homology"/>
<dbReference type="GO" id="GO:0016020">
    <property type="term" value="C:membrane"/>
    <property type="evidence" value="ECO:0007669"/>
    <property type="project" value="UniProtKB-SubCell"/>
</dbReference>
<dbReference type="GO" id="GO:0010268">
    <property type="term" value="P:brassinosteroid homeostasis"/>
    <property type="evidence" value="ECO:0007669"/>
    <property type="project" value="TreeGrafter"/>
</dbReference>
<evidence type="ECO:0000256" key="3">
    <source>
        <dbReference type="ARBA" id="ARBA00010617"/>
    </source>
</evidence>
<dbReference type="GO" id="GO:0005506">
    <property type="term" value="F:iron ion binding"/>
    <property type="evidence" value="ECO:0007669"/>
    <property type="project" value="InterPro"/>
</dbReference>
<keyword evidence="8 13" id="KW-0560">Oxidoreductase</keyword>
<dbReference type="SUPFAM" id="SSF48264">
    <property type="entry name" value="Cytochrome P450"/>
    <property type="match status" value="1"/>
</dbReference>
<dbReference type="EMBL" id="PDCK01000045">
    <property type="protein sequence ID" value="PRQ17814.1"/>
    <property type="molecule type" value="Genomic_DNA"/>
</dbReference>
<feature type="binding site" description="axial binding residue" evidence="12">
    <location>
        <position position="418"/>
    </location>
    <ligand>
        <name>heme</name>
        <dbReference type="ChEBI" id="CHEBI:30413"/>
    </ligand>
    <ligandPart>
        <name>Fe</name>
        <dbReference type="ChEBI" id="CHEBI:18248"/>
    </ligandPart>
</feature>
<dbReference type="GO" id="GO:0016125">
    <property type="term" value="P:sterol metabolic process"/>
    <property type="evidence" value="ECO:0007669"/>
    <property type="project" value="TreeGrafter"/>
</dbReference>
<dbReference type="Pfam" id="PF00067">
    <property type="entry name" value="p450"/>
    <property type="match status" value="1"/>
</dbReference>
<protein>
    <submittedName>
        <fullName evidence="14">Putative cytochrome P450</fullName>
    </submittedName>
</protein>
<keyword evidence="5" id="KW-0812">Transmembrane</keyword>
<dbReference type="GO" id="GO:0016132">
    <property type="term" value="P:brassinosteroid biosynthetic process"/>
    <property type="evidence" value="ECO:0007669"/>
    <property type="project" value="TreeGrafter"/>
</dbReference>
<evidence type="ECO:0000256" key="4">
    <source>
        <dbReference type="ARBA" id="ARBA00022617"/>
    </source>
</evidence>
<dbReference type="CDD" id="cd11043">
    <property type="entry name" value="CYP90-like"/>
    <property type="match status" value="1"/>
</dbReference>
<sequence>MLGLCIVALVAVGITHWVYRWRNPRCNGKLPPGSMGLPLIGETIQYLASNSSFDIPPFIKTRRERYGPIFKSQLMGAPFIVSTDPELNMYVFQQDDKLFQSGYPDSVQKIFGKQQMGNMHVLVYKYLKRMMLTLIGPESLKRTLPEIEQAMHTSMQQWTCQDTTEVKGAAADMIFSLTAKKLMSYDSSNSSDNLRANFNAFADGLISFPLAIPGTAFHKCLQGRDRILSRLKEMLQERRATSRKQPIDFFDYILEELEKEGTVLTEEICFDLMFALLFTSFETTSTAMTLLLKFVSSRPLVLKQLTEEHERIIKQRENANSGLTWEEYKSMKFTMQVINETVRLANQVPGIFRKAIKEVQFKGYTIPEGWSVLVCFQAQHLNPEKYEDPLAFNPWRWEGKESGASKDFMAFGGGLRSCVGAEFGKLQMAVFVHCLVTKYRWEMIGGNIVRNPGIQFPGGFHIRIHQKDTRSSKQHITPDT</sequence>
<dbReference type="AlphaFoldDB" id="A0A2P6P7C1"/>
<accession>A0A2P6P7C1</accession>
<dbReference type="PROSITE" id="PS00086">
    <property type="entry name" value="CYTOCHROME_P450"/>
    <property type="match status" value="1"/>
</dbReference>
<evidence type="ECO:0000313" key="15">
    <source>
        <dbReference type="Proteomes" id="UP000238479"/>
    </source>
</evidence>
<evidence type="ECO:0000256" key="5">
    <source>
        <dbReference type="ARBA" id="ARBA00022692"/>
    </source>
</evidence>
<evidence type="ECO:0000256" key="10">
    <source>
        <dbReference type="ARBA" id="ARBA00023033"/>
    </source>
</evidence>
<dbReference type="OMA" id="EMIGGNI"/>
<dbReference type="GO" id="GO:0004497">
    <property type="term" value="F:monooxygenase activity"/>
    <property type="evidence" value="ECO:0007669"/>
    <property type="project" value="UniProtKB-KW"/>
</dbReference>
<keyword evidence="9 12" id="KW-0408">Iron</keyword>
<comment type="similarity">
    <text evidence="3 13">Belongs to the cytochrome P450 family.</text>
</comment>
<dbReference type="Gramene" id="PRQ17814">
    <property type="protein sequence ID" value="PRQ17814"/>
    <property type="gene ID" value="RchiOBHm_Chr7g0199081"/>
</dbReference>
<evidence type="ECO:0000256" key="7">
    <source>
        <dbReference type="ARBA" id="ARBA00022989"/>
    </source>
</evidence>
<dbReference type="InterPro" id="IPR017972">
    <property type="entry name" value="Cyt_P450_CS"/>
</dbReference>
<dbReference type="InterPro" id="IPR001128">
    <property type="entry name" value="Cyt_P450"/>
</dbReference>
<evidence type="ECO:0000256" key="9">
    <source>
        <dbReference type="ARBA" id="ARBA00023004"/>
    </source>
</evidence>
<dbReference type="PRINTS" id="PR00385">
    <property type="entry name" value="P450"/>
</dbReference>
<keyword evidence="15" id="KW-1185">Reference proteome</keyword>